<dbReference type="Gene3D" id="2.70.98.10">
    <property type="match status" value="1"/>
</dbReference>
<dbReference type="GO" id="GO:0016853">
    <property type="term" value="F:isomerase activity"/>
    <property type="evidence" value="ECO:0007669"/>
    <property type="project" value="InterPro"/>
</dbReference>
<dbReference type="InterPro" id="IPR008183">
    <property type="entry name" value="Aldose_1/G6P_1-epimerase"/>
</dbReference>
<dbReference type="eggNOG" id="COG2017">
    <property type="taxonomic scope" value="Bacteria"/>
</dbReference>
<dbReference type="InterPro" id="IPR011013">
    <property type="entry name" value="Gal_mutarotase_sf_dom"/>
</dbReference>
<reference evidence="1" key="1">
    <citation type="submission" date="2006-03" db="EMBL/GenBank/DDBJ databases">
        <title>Complete sequence of Rhodopseudomonas palustris BisB18.</title>
        <authorList>
            <consortium name="US DOE Joint Genome Institute"/>
            <person name="Copeland A."/>
            <person name="Lucas S."/>
            <person name="Lapidus A."/>
            <person name="Barry K."/>
            <person name="Detter J.C."/>
            <person name="Glavina del Rio T."/>
            <person name="Hammon N."/>
            <person name="Israni S."/>
            <person name="Dalin E."/>
            <person name="Tice H."/>
            <person name="Pitluck S."/>
            <person name="Chain P."/>
            <person name="Malfatti S."/>
            <person name="Shin M."/>
            <person name="Vergez L."/>
            <person name="Schmutz J."/>
            <person name="Larimer F."/>
            <person name="Land M."/>
            <person name="Hauser L."/>
            <person name="Pelletier D.A."/>
            <person name="Kyrpides N."/>
            <person name="Anderson I."/>
            <person name="Oda Y."/>
            <person name="Harwood C.S."/>
            <person name="Richardson P."/>
        </authorList>
    </citation>
    <scope>NUCLEOTIDE SEQUENCE [LARGE SCALE GENOMIC DNA]</scope>
    <source>
        <strain evidence="1">BisB18</strain>
    </source>
</reference>
<dbReference type="InterPro" id="IPR014718">
    <property type="entry name" value="GH-type_carb-bd"/>
</dbReference>
<dbReference type="AlphaFoldDB" id="Q21AH4"/>
<dbReference type="GO" id="GO:0005975">
    <property type="term" value="P:carbohydrate metabolic process"/>
    <property type="evidence" value="ECO:0007669"/>
    <property type="project" value="InterPro"/>
</dbReference>
<dbReference type="KEGG" id="rpc:RPC_1048"/>
<dbReference type="RefSeq" id="WP_011471517.1">
    <property type="nucleotide sequence ID" value="NC_007925.1"/>
</dbReference>
<protein>
    <submittedName>
        <fullName evidence="1">Aldose 1-epimerase</fullName>
    </submittedName>
</protein>
<name>Q21AH4_RHOPB</name>
<dbReference type="Pfam" id="PF01263">
    <property type="entry name" value="Aldose_epim"/>
    <property type="match status" value="1"/>
</dbReference>
<dbReference type="HOGENOM" id="CLU_052486_3_0_5"/>
<sequence length="297" mass="32688">MTLIHDDDCYQTVRRAFDAPWSGPRGPQVLLRDGDLTATIYPHDGCRMTSLTAFGLELLRQWTPDRRAFQYGCFPMVPWVGRLGSGRLQFGERSWQLPVNKPPHALHGMACFAPWRIGATSASSAEFHFDLGDPWPWQGSVTQRYELAGNTLTIALKISTAGDSFPAAAGWHPWFRKGLSETATDAEKLHIGFTADWQYAPGSDELPSSERIAPRPGPWDDCFGFDGPMRAELLWPGQVRLDMTSPASSMVVYDKQPDAACVEPLSGPPNGVNTAPQLVSTASDLVTITQWAISRAV</sequence>
<dbReference type="OrthoDB" id="9796517at2"/>
<gene>
    <name evidence="1" type="ordered locus">RPC_1048</name>
</gene>
<dbReference type="STRING" id="316056.RPC_1048"/>
<dbReference type="EMBL" id="CP000301">
    <property type="protein sequence ID" value="ABD86612.1"/>
    <property type="molecule type" value="Genomic_DNA"/>
</dbReference>
<proteinExistence type="predicted"/>
<organism evidence="1">
    <name type="scientific">Rhodopseudomonas palustris (strain BisB18)</name>
    <dbReference type="NCBI Taxonomy" id="316056"/>
    <lineage>
        <taxon>Bacteria</taxon>
        <taxon>Pseudomonadati</taxon>
        <taxon>Pseudomonadota</taxon>
        <taxon>Alphaproteobacteria</taxon>
        <taxon>Hyphomicrobiales</taxon>
        <taxon>Nitrobacteraceae</taxon>
        <taxon>Rhodopseudomonas</taxon>
    </lineage>
</organism>
<dbReference type="GO" id="GO:0030246">
    <property type="term" value="F:carbohydrate binding"/>
    <property type="evidence" value="ECO:0007669"/>
    <property type="project" value="InterPro"/>
</dbReference>
<dbReference type="SUPFAM" id="SSF74650">
    <property type="entry name" value="Galactose mutarotase-like"/>
    <property type="match status" value="1"/>
</dbReference>
<evidence type="ECO:0000313" key="1">
    <source>
        <dbReference type="EMBL" id="ABD86612.1"/>
    </source>
</evidence>
<accession>Q21AH4</accession>